<accession>A0ABS2DSY2</accession>
<keyword evidence="3" id="KW-1185">Reference proteome</keyword>
<name>A0ABS2DSY2_9BURK</name>
<protein>
    <submittedName>
        <fullName evidence="2">DUF2514 family protein</fullName>
    </submittedName>
</protein>
<proteinExistence type="predicted"/>
<keyword evidence="1" id="KW-0175">Coiled coil</keyword>
<dbReference type="EMBL" id="JACJJC010000011">
    <property type="protein sequence ID" value="MBM6704419.1"/>
    <property type="molecule type" value="Genomic_DNA"/>
</dbReference>
<dbReference type="Proteomes" id="UP000715095">
    <property type="component" value="Unassembled WGS sequence"/>
</dbReference>
<feature type="coiled-coil region" evidence="1">
    <location>
        <begin position="71"/>
        <end position="98"/>
    </location>
</feature>
<dbReference type="InterPro" id="IPR019659">
    <property type="entry name" value="DUF2514"/>
</dbReference>
<organism evidence="2 3">
    <name type="scientific">Sutterella massiliensis</name>
    <dbReference type="NCBI Taxonomy" id="1816689"/>
    <lineage>
        <taxon>Bacteria</taxon>
        <taxon>Pseudomonadati</taxon>
        <taxon>Pseudomonadota</taxon>
        <taxon>Betaproteobacteria</taxon>
        <taxon>Burkholderiales</taxon>
        <taxon>Sutterellaceae</taxon>
        <taxon>Sutterella</taxon>
    </lineage>
</organism>
<gene>
    <name evidence="2" type="ORF">H6A60_07995</name>
</gene>
<dbReference type="RefSeq" id="WP_205103196.1">
    <property type="nucleotide sequence ID" value="NZ_JACJJC010000011.1"/>
</dbReference>
<evidence type="ECO:0000313" key="2">
    <source>
        <dbReference type="EMBL" id="MBM6704419.1"/>
    </source>
</evidence>
<comment type="caution">
    <text evidence="2">The sequence shown here is derived from an EMBL/GenBank/DDBJ whole genome shotgun (WGS) entry which is preliminary data.</text>
</comment>
<evidence type="ECO:0000256" key="1">
    <source>
        <dbReference type="SAM" id="Coils"/>
    </source>
</evidence>
<dbReference type="Pfam" id="PF10721">
    <property type="entry name" value="DUF2514"/>
    <property type="match status" value="1"/>
</dbReference>
<sequence>MSVATWVKVGGTVIAAALIFVSGYRYAAALYGADIAALREDYATRSAALETKYREKEKGQTDALVAAWAERDKARADAVNLTADLERVRGEYDALKRRVPAADSNPDKSHVEPCRGGADLVARCSALLTRCVGVAQELSGDRDAVRLLLK</sequence>
<reference evidence="2 3" key="1">
    <citation type="journal article" date="2021" name="Sci. Rep.">
        <title>The distribution of antibiotic resistance genes in chicken gut microbiota commensals.</title>
        <authorList>
            <person name="Juricova H."/>
            <person name="Matiasovicova J."/>
            <person name="Kubasova T."/>
            <person name="Cejkova D."/>
            <person name="Rychlik I."/>
        </authorList>
    </citation>
    <scope>NUCLEOTIDE SEQUENCE [LARGE SCALE GENOMIC DNA]</scope>
    <source>
        <strain evidence="2 3">An829</strain>
    </source>
</reference>
<evidence type="ECO:0000313" key="3">
    <source>
        <dbReference type="Proteomes" id="UP000715095"/>
    </source>
</evidence>